<feature type="region of interest" description="Disordered" evidence="1">
    <location>
        <begin position="111"/>
        <end position="131"/>
    </location>
</feature>
<dbReference type="InterPro" id="IPR056398">
    <property type="entry name" value="Tudor_Coilin"/>
</dbReference>
<evidence type="ECO:0000259" key="2">
    <source>
        <dbReference type="Pfam" id="PF23086"/>
    </source>
</evidence>
<name>A0ABD1TPF5_9LAMI</name>
<keyword evidence="4" id="KW-1185">Reference proteome</keyword>
<accession>A0ABD1TPF5</accession>
<dbReference type="PANTHER" id="PTHR15197">
    <property type="entry name" value="COILIN P80"/>
    <property type="match status" value="1"/>
</dbReference>
<gene>
    <name evidence="3" type="ORF">Fot_28563</name>
</gene>
<comment type="caution">
    <text evidence="3">The sequence shown here is derived from an EMBL/GenBank/DDBJ whole genome shotgun (WGS) entry which is preliminary data.</text>
</comment>
<dbReference type="EMBL" id="JBFOLJ010000008">
    <property type="protein sequence ID" value="KAL2514592.1"/>
    <property type="molecule type" value="Genomic_DNA"/>
</dbReference>
<dbReference type="Proteomes" id="UP001604277">
    <property type="component" value="Unassembled WGS sequence"/>
</dbReference>
<organism evidence="3 4">
    <name type="scientific">Forsythia ovata</name>
    <dbReference type="NCBI Taxonomy" id="205694"/>
    <lineage>
        <taxon>Eukaryota</taxon>
        <taxon>Viridiplantae</taxon>
        <taxon>Streptophyta</taxon>
        <taxon>Embryophyta</taxon>
        <taxon>Tracheophyta</taxon>
        <taxon>Spermatophyta</taxon>
        <taxon>Magnoliopsida</taxon>
        <taxon>eudicotyledons</taxon>
        <taxon>Gunneridae</taxon>
        <taxon>Pentapetalae</taxon>
        <taxon>asterids</taxon>
        <taxon>lamiids</taxon>
        <taxon>Lamiales</taxon>
        <taxon>Oleaceae</taxon>
        <taxon>Forsythieae</taxon>
        <taxon>Forsythia</taxon>
    </lineage>
</organism>
<evidence type="ECO:0000313" key="3">
    <source>
        <dbReference type="EMBL" id="KAL2514592.1"/>
    </source>
</evidence>
<proteinExistence type="predicted"/>
<dbReference type="AlphaFoldDB" id="A0ABD1TPF5"/>
<dbReference type="Pfam" id="PF23086">
    <property type="entry name" value="Tudor_Coilin"/>
    <property type="match status" value="1"/>
</dbReference>
<evidence type="ECO:0000256" key="1">
    <source>
        <dbReference type="SAM" id="MobiDB-lite"/>
    </source>
</evidence>
<dbReference type="PANTHER" id="PTHR15197:SF0">
    <property type="entry name" value="COILIN"/>
    <property type="match status" value="1"/>
</dbReference>
<protein>
    <submittedName>
        <fullName evidence="3">Sphere organelles protein-related</fullName>
    </submittedName>
</protein>
<feature type="domain" description="Coilin tudor" evidence="2">
    <location>
        <begin position="2"/>
        <end position="88"/>
    </location>
</feature>
<sequence length="131" mass="14223">MEGDVIAYRTLELSSSWVPELSPCRVGKVLRYNSRSGQILLITFSEYPVVSKTLDDVESTQPDNSLYKEDGSVEIDFYSLVDVRIVKGGTSGPRNVAPSWVNGSPVGNENVPITISSSSNDKQTVVPSQGI</sequence>
<evidence type="ECO:0000313" key="4">
    <source>
        <dbReference type="Proteomes" id="UP001604277"/>
    </source>
</evidence>
<reference evidence="4" key="1">
    <citation type="submission" date="2024-07" db="EMBL/GenBank/DDBJ databases">
        <title>Two chromosome-level genome assemblies of Korean endemic species Abeliophyllum distichum and Forsythia ovata (Oleaceae).</title>
        <authorList>
            <person name="Jang H."/>
        </authorList>
    </citation>
    <scope>NUCLEOTIDE SEQUENCE [LARGE SCALE GENOMIC DNA]</scope>
</reference>
<dbReference type="InterPro" id="IPR024822">
    <property type="entry name" value="Coilin"/>
</dbReference>